<proteinExistence type="predicted"/>
<feature type="compositionally biased region" description="Polar residues" evidence="1">
    <location>
        <begin position="166"/>
        <end position="175"/>
    </location>
</feature>
<keyword evidence="2" id="KW-0812">Transmembrane</keyword>
<reference evidence="4" key="1">
    <citation type="journal article" date="2008" name="Nat. Genet.">
        <title>The Pristionchus pacificus genome provides a unique perspective on nematode lifestyle and parasitism.</title>
        <authorList>
            <person name="Dieterich C."/>
            <person name="Clifton S.W."/>
            <person name="Schuster L.N."/>
            <person name="Chinwalla A."/>
            <person name="Delehaunty K."/>
            <person name="Dinkelacker I."/>
            <person name="Fulton L."/>
            <person name="Fulton R."/>
            <person name="Godfrey J."/>
            <person name="Minx P."/>
            <person name="Mitreva M."/>
            <person name="Roeseler W."/>
            <person name="Tian H."/>
            <person name="Witte H."/>
            <person name="Yang S.P."/>
            <person name="Wilson R.K."/>
            <person name="Sommer R.J."/>
        </authorList>
    </citation>
    <scope>NUCLEOTIDE SEQUENCE [LARGE SCALE GENOMIC DNA]</scope>
    <source>
        <strain evidence="4">PS312</strain>
    </source>
</reference>
<feature type="compositionally biased region" description="Polar residues" evidence="1">
    <location>
        <begin position="107"/>
        <end position="118"/>
    </location>
</feature>
<dbReference type="EnsemblMetazoa" id="PPA21481.1">
    <property type="protein sequence ID" value="PPA21481.1"/>
    <property type="gene ID" value="WBGene00111035"/>
</dbReference>
<feature type="region of interest" description="Disordered" evidence="1">
    <location>
        <begin position="1"/>
        <end position="23"/>
    </location>
</feature>
<feature type="compositionally biased region" description="Polar residues" evidence="1">
    <location>
        <begin position="125"/>
        <end position="138"/>
    </location>
</feature>
<sequence length="175" mass="19547">MATTRGGSHAPPESWQSDEEHKPKRNRLQECKVFCCRPISILAIVAIVLLLIAAIIAIIVTSVADNFESKMEDSQDDVKPYSANLDELPAALKDQVLQSQQRFVNPNFNSPQYYSNGPQQPPNGYPSTYNGVSNNGFQQVGPGYNGQYSYQPPPNGYNPNQPFYPSNQNNGRRRR</sequence>
<dbReference type="AlphaFoldDB" id="A0A2A6C242"/>
<protein>
    <submittedName>
        <fullName evidence="3">Uncharacterized protein</fullName>
    </submittedName>
</protein>
<accession>A0A2A6C242</accession>
<evidence type="ECO:0000256" key="2">
    <source>
        <dbReference type="SAM" id="Phobius"/>
    </source>
</evidence>
<feature type="region of interest" description="Disordered" evidence="1">
    <location>
        <begin position="107"/>
        <end position="175"/>
    </location>
</feature>
<organism evidence="3 4">
    <name type="scientific">Pristionchus pacificus</name>
    <name type="common">Parasitic nematode worm</name>
    <dbReference type="NCBI Taxonomy" id="54126"/>
    <lineage>
        <taxon>Eukaryota</taxon>
        <taxon>Metazoa</taxon>
        <taxon>Ecdysozoa</taxon>
        <taxon>Nematoda</taxon>
        <taxon>Chromadorea</taxon>
        <taxon>Rhabditida</taxon>
        <taxon>Rhabditina</taxon>
        <taxon>Diplogasteromorpha</taxon>
        <taxon>Diplogasteroidea</taxon>
        <taxon>Neodiplogasteridae</taxon>
        <taxon>Pristionchus</taxon>
    </lineage>
</organism>
<accession>A0A8R1YIX1</accession>
<keyword evidence="4" id="KW-1185">Reference proteome</keyword>
<evidence type="ECO:0000256" key="1">
    <source>
        <dbReference type="SAM" id="MobiDB-lite"/>
    </source>
</evidence>
<evidence type="ECO:0000313" key="4">
    <source>
        <dbReference type="Proteomes" id="UP000005239"/>
    </source>
</evidence>
<name>A0A2A6C242_PRIPA</name>
<evidence type="ECO:0000313" key="3">
    <source>
        <dbReference type="EnsemblMetazoa" id="PPA21481.1"/>
    </source>
</evidence>
<dbReference type="Proteomes" id="UP000005239">
    <property type="component" value="Unassembled WGS sequence"/>
</dbReference>
<feature type="transmembrane region" description="Helical" evidence="2">
    <location>
        <begin position="34"/>
        <end position="60"/>
    </location>
</feature>
<keyword evidence="2" id="KW-1133">Transmembrane helix</keyword>
<gene>
    <name evidence="3" type="primary">WBGene00111035</name>
</gene>
<keyword evidence="2" id="KW-0472">Membrane</keyword>
<reference evidence="3" key="2">
    <citation type="submission" date="2022-06" db="UniProtKB">
        <authorList>
            <consortium name="EnsemblMetazoa"/>
        </authorList>
    </citation>
    <scope>IDENTIFICATION</scope>
    <source>
        <strain evidence="3">PS312</strain>
    </source>
</reference>